<evidence type="ECO:0000313" key="1">
    <source>
        <dbReference type="EMBL" id="JAE37299.1"/>
    </source>
</evidence>
<name>A0A0A9HN72_ARUDO</name>
<reference evidence="1" key="2">
    <citation type="journal article" date="2015" name="Data Brief">
        <title>Shoot transcriptome of the giant reed, Arundo donax.</title>
        <authorList>
            <person name="Barrero R.A."/>
            <person name="Guerrero F.D."/>
            <person name="Moolhuijzen P."/>
            <person name="Goolsby J.A."/>
            <person name="Tidwell J."/>
            <person name="Bellgard S.E."/>
            <person name="Bellgard M.I."/>
        </authorList>
    </citation>
    <scope>NUCLEOTIDE SEQUENCE</scope>
    <source>
        <tissue evidence="1">Shoot tissue taken approximately 20 cm above the soil surface</tissue>
    </source>
</reference>
<protein>
    <submittedName>
        <fullName evidence="1">Uncharacterized protein</fullName>
    </submittedName>
</protein>
<dbReference type="EMBL" id="GBRH01160597">
    <property type="protein sequence ID" value="JAE37299.1"/>
    <property type="molecule type" value="Transcribed_RNA"/>
</dbReference>
<accession>A0A0A9HN72</accession>
<reference evidence="1" key="1">
    <citation type="submission" date="2014-09" db="EMBL/GenBank/DDBJ databases">
        <authorList>
            <person name="Magalhaes I.L.F."/>
            <person name="Oliveira U."/>
            <person name="Santos F.R."/>
            <person name="Vidigal T.H.D.A."/>
            <person name="Brescovit A.D."/>
            <person name="Santos A.J."/>
        </authorList>
    </citation>
    <scope>NUCLEOTIDE SEQUENCE</scope>
    <source>
        <tissue evidence="1">Shoot tissue taken approximately 20 cm above the soil surface</tissue>
    </source>
</reference>
<organism evidence="1">
    <name type="scientific">Arundo donax</name>
    <name type="common">Giant reed</name>
    <name type="synonym">Donax arundinaceus</name>
    <dbReference type="NCBI Taxonomy" id="35708"/>
    <lineage>
        <taxon>Eukaryota</taxon>
        <taxon>Viridiplantae</taxon>
        <taxon>Streptophyta</taxon>
        <taxon>Embryophyta</taxon>
        <taxon>Tracheophyta</taxon>
        <taxon>Spermatophyta</taxon>
        <taxon>Magnoliopsida</taxon>
        <taxon>Liliopsida</taxon>
        <taxon>Poales</taxon>
        <taxon>Poaceae</taxon>
        <taxon>PACMAD clade</taxon>
        <taxon>Arundinoideae</taxon>
        <taxon>Arundineae</taxon>
        <taxon>Arundo</taxon>
    </lineage>
</organism>
<proteinExistence type="predicted"/>
<sequence length="19" mass="2290">MIDRCRRRRLVVVVAMTTN</sequence>
<dbReference type="AlphaFoldDB" id="A0A0A9HN72"/>